<dbReference type="Proteomes" id="UP000007089">
    <property type="component" value="Chromosome"/>
</dbReference>
<dbReference type="InterPro" id="IPR001647">
    <property type="entry name" value="HTH_TetR"/>
</dbReference>
<dbReference type="KEGG" id="acp:A2cp1_3063"/>
<dbReference type="InterPro" id="IPR011075">
    <property type="entry name" value="TetR_C"/>
</dbReference>
<evidence type="ECO:0000256" key="2">
    <source>
        <dbReference type="ARBA" id="ARBA00023125"/>
    </source>
</evidence>
<evidence type="ECO:0000313" key="6">
    <source>
        <dbReference type="EMBL" id="ACL66398.1"/>
    </source>
</evidence>
<keyword evidence="3" id="KW-0804">Transcription</keyword>
<dbReference type="Pfam" id="PF16859">
    <property type="entry name" value="TetR_C_11"/>
    <property type="match status" value="1"/>
</dbReference>
<dbReference type="InterPro" id="IPR036271">
    <property type="entry name" value="Tet_transcr_reg_TetR-rel_C_sf"/>
</dbReference>
<dbReference type="GO" id="GO:0000976">
    <property type="term" value="F:transcription cis-regulatory region binding"/>
    <property type="evidence" value="ECO:0007669"/>
    <property type="project" value="TreeGrafter"/>
</dbReference>
<keyword evidence="2 4" id="KW-0238">DNA-binding</keyword>
<reference evidence="6" key="1">
    <citation type="submission" date="2009-01" db="EMBL/GenBank/DDBJ databases">
        <title>Complete sequence of Anaeromyxobacter dehalogenans 2CP-1.</title>
        <authorList>
            <consortium name="US DOE Joint Genome Institute"/>
            <person name="Lucas S."/>
            <person name="Copeland A."/>
            <person name="Lapidus A."/>
            <person name="Glavina del Rio T."/>
            <person name="Dalin E."/>
            <person name="Tice H."/>
            <person name="Bruce D."/>
            <person name="Goodwin L."/>
            <person name="Pitluck S."/>
            <person name="Saunders E."/>
            <person name="Brettin T."/>
            <person name="Detter J.C."/>
            <person name="Han C."/>
            <person name="Larimer F."/>
            <person name="Land M."/>
            <person name="Hauser L."/>
            <person name="Kyrpides N."/>
            <person name="Ovchinnikova G."/>
            <person name="Beliaev A.S."/>
            <person name="Richardson P."/>
        </authorList>
    </citation>
    <scope>NUCLEOTIDE SEQUENCE</scope>
    <source>
        <strain evidence="6">2CP-1</strain>
    </source>
</reference>
<evidence type="ECO:0000256" key="4">
    <source>
        <dbReference type="PROSITE-ProRule" id="PRU00335"/>
    </source>
</evidence>
<dbReference type="SUPFAM" id="SSF48498">
    <property type="entry name" value="Tetracyclin repressor-like, C-terminal domain"/>
    <property type="match status" value="1"/>
</dbReference>
<sequence length="191" mass="21273">MAPRRGRPRSDAARQAILTAALELARTRPPADVSVEAIAAQAGVGKQTIYRWWRGKAEVLLEALADLAEAEILESDMASLEADVRAFLEASFDAIEHQRLAPVLRGLMAEAQRDPGFARAFRARFIERRRDAARRLLDRARRRGELGRSTDPELLVDVLFGALWYRLLVGHAPLDRAFARGLARAVARVAR</sequence>
<name>B8JFM1_ANAD2</name>
<evidence type="ECO:0000313" key="7">
    <source>
        <dbReference type="Proteomes" id="UP000007089"/>
    </source>
</evidence>
<dbReference type="HOGENOM" id="CLU_069356_25_6_7"/>
<evidence type="ECO:0000256" key="3">
    <source>
        <dbReference type="ARBA" id="ARBA00023163"/>
    </source>
</evidence>
<protein>
    <submittedName>
        <fullName evidence="6">Regulatory protein TetR</fullName>
    </submittedName>
</protein>
<dbReference type="Pfam" id="PF00440">
    <property type="entry name" value="TetR_N"/>
    <property type="match status" value="1"/>
</dbReference>
<proteinExistence type="predicted"/>
<feature type="DNA-binding region" description="H-T-H motif" evidence="4">
    <location>
        <begin position="34"/>
        <end position="53"/>
    </location>
</feature>
<evidence type="ECO:0000256" key="1">
    <source>
        <dbReference type="ARBA" id="ARBA00023015"/>
    </source>
</evidence>
<gene>
    <name evidence="6" type="ordered locus">A2cp1_3063</name>
</gene>
<dbReference type="Gene3D" id="1.10.357.10">
    <property type="entry name" value="Tetracycline Repressor, domain 2"/>
    <property type="match status" value="1"/>
</dbReference>
<dbReference type="PANTHER" id="PTHR30055:SF148">
    <property type="entry name" value="TETR-FAMILY TRANSCRIPTIONAL REGULATOR"/>
    <property type="match status" value="1"/>
</dbReference>
<accession>B8JFM1</accession>
<feature type="domain" description="HTH tetR-type" evidence="5">
    <location>
        <begin position="11"/>
        <end position="71"/>
    </location>
</feature>
<dbReference type="PROSITE" id="PS50977">
    <property type="entry name" value="HTH_TETR_2"/>
    <property type="match status" value="1"/>
</dbReference>
<dbReference type="InterPro" id="IPR009057">
    <property type="entry name" value="Homeodomain-like_sf"/>
</dbReference>
<dbReference type="AlphaFoldDB" id="B8JFM1"/>
<dbReference type="SUPFAM" id="SSF46689">
    <property type="entry name" value="Homeodomain-like"/>
    <property type="match status" value="1"/>
</dbReference>
<organism evidence="6 7">
    <name type="scientific">Anaeromyxobacter dehalogenans (strain ATCC BAA-258 / DSM 21875 / 2CP-1)</name>
    <dbReference type="NCBI Taxonomy" id="455488"/>
    <lineage>
        <taxon>Bacteria</taxon>
        <taxon>Pseudomonadati</taxon>
        <taxon>Myxococcota</taxon>
        <taxon>Myxococcia</taxon>
        <taxon>Myxococcales</taxon>
        <taxon>Cystobacterineae</taxon>
        <taxon>Anaeromyxobacteraceae</taxon>
        <taxon>Anaeromyxobacter</taxon>
    </lineage>
</organism>
<dbReference type="EMBL" id="CP001359">
    <property type="protein sequence ID" value="ACL66398.1"/>
    <property type="molecule type" value="Genomic_DNA"/>
</dbReference>
<keyword evidence="1" id="KW-0805">Transcription regulation</keyword>
<evidence type="ECO:0000259" key="5">
    <source>
        <dbReference type="PROSITE" id="PS50977"/>
    </source>
</evidence>
<dbReference type="PANTHER" id="PTHR30055">
    <property type="entry name" value="HTH-TYPE TRANSCRIPTIONAL REGULATOR RUTR"/>
    <property type="match status" value="1"/>
</dbReference>
<dbReference type="Gene3D" id="1.10.10.60">
    <property type="entry name" value="Homeodomain-like"/>
    <property type="match status" value="1"/>
</dbReference>
<dbReference type="GO" id="GO:0003700">
    <property type="term" value="F:DNA-binding transcription factor activity"/>
    <property type="evidence" value="ECO:0007669"/>
    <property type="project" value="TreeGrafter"/>
</dbReference>
<dbReference type="InterPro" id="IPR050109">
    <property type="entry name" value="HTH-type_TetR-like_transc_reg"/>
</dbReference>
<keyword evidence="7" id="KW-1185">Reference proteome</keyword>